<comment type="caution">
    <text evidence="2">The sequence shown here is derived from an EMBL/GenBank/DDBJ whole genome shotgun (WGS) entry which is preliminary data.</text>
</comment>
<reference evidence="2" key="2">
    <citation type="journal article" date="2023" name="Commun. Biol.">
        <title>Intrasexual cuticular hydrocarbon dimorphism in a wasp sheds light on hydrocarbon biosynthesis genes in Hymenoptera.</title>
        <authorList>
            <person name="Moris V.C."/>
            <person name="Podsiadlowski L."/>
            <person name="Martin S."/>
            <person name="Oeyen J.P."/>
            <person name="Donath A."/>
            <person name="Petersen M."/>
            <person name="Wilbrandt J."/>
            <person name="Misof B."/>
            <person name="Liedtke D."/>
            <person name="Thamm M."/>
            <person name="Scheiner R."/>
            <person name="Schmitt T."/>
            <person name="Niehuis O."/>
        </authorList>
    </citation>
    <scope>NUCLEOTIDE SEQUENCE</scope>
    <source>
        <strain evidence="2">GBR_01_08_01A</strain>
    </source>
</reference>
<name>A0AAD9RE41_9HYME</name>
<accession>A0AAD9RE41</accession>
<sequence length="188" mass="22485">MYRTIFIIAEILVLTHDSFALYGTFNLTELFKRNFDAESYRYNVPVLRDISYLPEEDYNEKHESSDEKPQEFNRQSRNLMPEYRNLCETVTRKVQFNDENYEYQPPHYHEVFCKSYSRFDQTAERVKRSPSKQTCAHPGFHCVQRSRMLFVVRRAWDSDCWEPFTKEIASGCDCMWPVSLLGDISAHY</sequence>
<keyword evidence="1" id="KW-0732">Signal</keyword>
<dbReference type="EMBL" id="JAIFRP010000705">
    <property type="protein sequence ID" value="KAK2578002.1"/>
    <property type="molecule type" value="Genomic_DNA"/>
</dbReference>
<evidence type="ECO:0000313" key="3">
    <source>
        <dbReference type="Proteomes" id="UP001258017"/>
    </source>
</evidence>
<keyword evidence="3" id="KW-1185">Reference proteome</keyword>
<protein>
    <submittedName>
        <fullName evidence="2">Uncharacterized protein</fullName>
    </submittedName>
</protein>
<dbReference type="Proteomes" id="UP001258017">
    <property type="component" value="Unassembled WGS sequence"/>
</dbReference>
<organism evidence="2 3">
    <name type="scientific">Odynerus spinipes</name>
    <dbReference type="NCBI Taxonomy" id="1348599"/>
    <lineage>
        <taxon>Eukaryota</taxon>
        <taxon>Metazoa</taxon>
        <taxon>Ecdysozoa</taxon>
        <taxon>Arthropoda</taxon>
        <taxon>Hexapoda</taxon>
        <taxon>Insecta</taxon>
        <taxon>Pterygota</taxon>
        <taxon>Neoptera</taxon>
        <taxon>Endopterygota</taxon>
        <taxon>Hymenoptera</taxon>
        <taxon>Apocrita</taxon>
        <taxon>Aculeata</taxon>
        <taxon>Vespoidea</taxon>
        <taxon>Vespidae</taxon>
        <taxon>Eumeninae</taxon>
        <taxon>Odynerus</taxon>
    </lineage>
</organism>
<reference evidence="2" key="1">
    <citation type="submission" date="2021-08" db="EMBL/GenBank/DDBJ databases">
        <authorList>
            <person name="Misof B."/>
            <person name="Oliver O."/>
            <person name="Podsiadlowski L."/>
            <person name="Donath A."/>
            <person name="Peters R."/>
            <person name="Mayer C."/>
            <person name="Rust J."/>
            <person name="Gunkel S."/>
            <person name="Lesny P."/>
            <person name="Martin S."/>
            <person name="Oeyen J.P."/>
            <person name="Petersen M."/>
            <person name="Panagiotis P."/>
            <person name="Wilbrandt J."/>
            <person name="Tanja T."/>
        </authorList>
    </citation>
    <scope>NUCLEOTIDE SEQUENCE</scope>
    <source>
        <strain evidence="2">GBR_01_08_01A</strain>
        <tissue evidence="2">Thorax + abdomen</tissue>
    </source>
</reference>
<feature type="chain" id="PRO_5042077600" evidence="1">
    <location>
        <begin position="21"/>
        <end position="188"/>
    </location>
</feature>
<gene>
    <name evidence="2" type="ORF">KPH14_008431</name>
</gene>
<proteinExistence type="predicted"/>
<feature type="signal peptide" evidence="1">
    <location>
        <begin position="1"/>
        <end position="20"/>
    </location>
</feature>
<evidence type="ECO:0000256" key="1">
    <source>
        <dbReference type="SAM" id="SignalP"/>
    </source>
</evidence>
<evidence type="ECO:0000313" key="2">
    <source>
        <dbReference type="EMBL" id="KAK2578002.1"/>
    </source>
</evidence>
<dbReference type="AlphaFoldDB" id="A0AAD9RE41"/>